<evidence type="ECO:0000256" key="2">
    <source>
        <dbReference type="ARBA" id="ARBA00022448"/>
    </source>
</evidence>
<feature type="region of interest" description="Disordered" evidence="8">
    <location>
        <begin position="76"/>
        <end position="126"/>
    </location>
</feature>
<dbReference type="Gene3D" id="1.20.5.3310">
    <property type="match status" value="1"/>
</dbReference>
<reference evidence="9" key="1">
    <citation type="submission" date="2020-11" db="EMBL/GenBank/DDBJ databases">
        <title>Sequencing the genomes of 1000 actinobacteria strains.</title>
        <authorList>
            <person name="Klenk H.-P."/>
        </authorList>
    </citation>
    <scope>NUCLEOTIDE SEQUENCE</scope>
    <source>
        <strain evidence="9">DSM 43175</strain>
    </source>
</reference>
<keyword evidence="10" id="KW-1185">Reference proteome</keyword>
<dbReference type="GO" id="GO:0015031">
    <property type="term" value="P:protein transport"/>
    <property type="evidence" value="ECO:0007669"/>
    <property type="project" value="UniProtKB-KW"/>
</dbReference>
<dbReference type="RefSeq" id="WP_197010238.1">
    <property type="nucleotide sequence ID" value="NZ_BAABES010000006.1"/>
</dbReference>
<evidence type="ECO:0000313" key="9">
    <source>
        <dbReference type="EMBL" id="MBG6087366.1"/>
    </source>
</evidence>
<dbReference type="GO" id="GO:0016020">
    <property type="term" value="C:membrane"/>
    <property type="evidence" value="ECO:0007669"/>
    <property type="project" value="UniProtKB-ARBA"/>
</dbReference>
<sequence>MFDVGLGEMLVLVVLALVIFGDKLPQAAGQAGRALRQLRQMANSAKADLQEGLGPEFKDFDVADLNPKTFVRKHLLEDHDDDLRPGGANGSSSGANGGLFDDEPSYATAGGGLEYGERPPFDNEAT</sequence>
<dbReference type="AlphaFoldDB" id="A0A931GLE1"/>
<evidence type="ECO:0000256" key="1">
    <source>
        <dbReference type="ARBA" id="ARBA00004167"/>
    </source>
</evidence>
<evidence type="ECO:0000256" key="6">
    <source>
        <dbReference type="ARBA" id="ARBA00023010"/>
    </source>
</evidence>
<comment type="subcellular location">
    <subcellularLocation>
        <location evidence="1">Membrane</location>
        <topology evidence="1">Single-pass membrane protein</topology>
    </subcellularLocation>
</comment>
<name>A0A931GLE1_9ACTN</name>
<organism evidence="9 10">
    <name type="scientific">Actinomadura viridis</name>
    <dbReference type="NCBI Taxonomy" id="58110"/>
    <lineage>
        <taxon>Bacteria</taxon>
        <taxon>Bacillati</taxon>
        <taxon>Actinomycetota</taxon>
        <taxon>Actinomycetes</taxon>
        <taxon>Streptosporangiales</taxon>
        <taxon>Thermomonosporaceae</taxon>
        <taxon>Actinomadura</taxon>
    </lineage>
</organism>
<protein>
    <submittedName>
        <fullName evidence="9">Sec-independent protein translocase protein TatB</fullName>
    </submittedName>
</protein>
<keyword evidence="7" id="KW-0472">Membrane</keyword>
<dbReference type="NCBIfam" id="NF002377">
    <property type="entry name" value="PRK01371.1-4"/>
    <property type="match status" value="1"/>
</dbReference>
<keyword evidence="6" id="KW-0811">Translocation</keyword>
<comment type="caution">
    <text evidence="9">The sequence shown here is derived from an EMBL/GenBank/DDBJ whole genome shotgun (WGS) entry which is preliminary data.</text>
</comment>
<keyword evidence="2" id="KW-0813">Transport</keyword>
<dbReference type="PRINTS" id="PR01506">
    <property type="entry name" value="TATBPROTEIN"/>
</dbReference>
<keyword evidence="3" id="KW-0812">Transmembrane</keyword>
<evidence type="ECO:0000256" key="7">
    <source>
        <dbReference type="ARBA" id="ARBA00023136"/>
    </source>
</evidence>
<proteinExistence type="predicted"/>
<evidence type="ECO:0000256" key="3">
    <source>
        <dbReference type="ARBA" id="ARBA00022692"/>
    </source>
</evidence>
<evidence type="ECO:0000256" key="4">
    <source>
        <dbReference type="ARBA" id="ARBA00022927"/>
    </source>
</evidence>
<evidence type="ECO:0000256" key="8">
    <source>
        <dbReference type="SAM" id="MobiDB-lite"/>
    </source>
</evidence>
<dbReference type="EMBL" id="JADOUA010000001">
    <property type="protein sequence ID" value="MBG6087366.1"/>
    <property type="molecule type" value="Genomic_DNA"/>
</dbReference>
<gene>
    <name evidence="9" type="ORF">IW256_001479</name>
</gene>
<dbReference type="Pfam" id="PF02416">
    <property type="entry name" value="TatA_B_E"/>
    <property type="match status" value="1"/>
</dbReference>
<feature type="compositionally biased region" description="Basic and acidic residues" evidence="8">
    <location>
        <begin position="115"/>
        <end position="126"/>
    </location>
</feature>
<keyword evidence="4" id="KW-0653">Protein transport</keyword>
<dbReference type="Proteomes" id="UP000614047">
    <property type="component" value="Unassembled WGS sequence"/>
</dbReference>
<accession>A0A931GLE1</accession>
<keyword evidence="5" id="KW-1133">Transmembrane helix</keyword>
<evidence type="ECO:0000313" key="10">
    <source>
        <dbReference type="Proteomes" id="UP000614047"/>
    </source>
</evidence>
<dbReference type="InterPro" id="IPR003369">
    <property type="entry name" value="TatA/B/E"/>
</dbReference>
<evidence type="ECO:0000256" key="5">
    <source>
        <dbReference type="ARBA" id="ARBA00022989"/>
    </source>
</evidence>